<name>A0A0S7BJE3_9CHLR</name>
<keyword evidence="4" id="KW-1185">Reference proteome</keyword>
<accession>A0A0S7BJE3</accession>
<reference evidence="3" key="1">
    <citation type="submission" date="2015-07" db="EMBL/GenBank/DDBJ databases">
        <title>Draft Genome Sequences of Anaerolinea thermolimosa IMO-1, Bellilinea caldifistulae GOMI-1, Leptolinea tardivitalis YMTK-2, Levilinea saccharolytica KIBI-1,Longilinea arvoryzae KOME-1, Previously Described as Members of the Anaerolineaceae (Chloroflexi).</title>
        <authorList>
            <person name="Sekiguchi Y."/>
            <person name="Ohashi A."/>
            <person name="Matsuura N."/>
            <person name="Tourlousse M.D."/>
        </authorList>
    </citation>
    <scope>NUCLEOTIDE SEQUENCE [LARGE SCALE GENOMIC DNA]</scope>
    <source>
        <strain evidence="3">KOME-1</strain>
    </source>
</reference>
<dbReference type="InterPro" id="IPR002882">
    <property type="entry name" value="CofD"/>
</dbReference>
<dbReference type="AlphaFoldDB" id="A0A0S7BJE3"/>
<sequence length="313" mass="33863">MKIAALAGGVGGAKLADGLYRTLPAGDLTVIVNTGDDFTHLGLKICPDLDTVCYTLAGKANPSTGWGRSGETYTALSEISSLEGPDWFRLGDRDLGTHLVRTQRMREGSSLSQITRAFCASWGIHATILPMSDDIIATIVHTRNHGSLNFQEYFVKLHCQPEVVGFQFDGIGMAKPAPGVIEAIESADAIVLCPSNPWVSIAPILTVKGVREAIRPKFVLSVSPLIGGQALKGPAAKMFSELGWQPSAQAVAEQYRDFLNVFLLDPADRADCDAIRQWGIISYVTDVIMKDIPDRIRLANEILDLINQRLGGM</sequence>
<dbReference type="OrthoDB" id="7466225at2"/>
<dbReference type="STRING" id="360412.LARV_02481"/>
<dbReference type="InterPro" id="IPR038136">
    <property type="entry name" value="CofD-like_dom_sf"/>
</dbReference>
<dbReference type="Pfam" id="PF01933">
    <property type="entry name" value="CofD"/>
    <property type="match status" value="1"/>
</dbReference>
<evidence type="ECO:0000313" key="4">
    <source>
        <dbReference type="Proteomes" id="UP000055060"/>
    </source>
</evidence>
<dbReference type="EMBL" id="DF967972">
    <property type="protein sequence ID" value="GAP14707.1"/>
    <property type="molecule type" value="Genomic_DNA"/>
</dbReference>
<organism evidence="3">
    <name type="scientific">Longilinea arvoryzae</name>
    <dbReference type="NCBI Taxonomy" id="360412"/>
    <lineage>
        <taxon>Bacteria</taxon>
        <taxon>Bacillati</taxon>
        <taxon>Chloroflexota</taxon>
        <taxon>Anaerolineae</taxon>
        <taxon>Anaerolineales</taxon>
        <taxon>Anaerolineaceae</taxon>
        <taxon>Longilinea</taxon>
    </lineage>
</organism>
<keyword evidence="2" id="KW-0460">Magnesium</keyword>
<dbReference type="Proteomes" id="UP000055060">
    <property type="component" value="Unassembled WGS sequence"/>
</dbReference>
<dbReference type="PANTHER" id="PTHR43007">
    <property type="entry name" value="2-PHOSPHO-L-LACTATE TRANSFERASE"/>
    <property type="match status" value="1"/>
</dbReference>
<dbReference type="Gene3D" id="3.40.50.10680">
    <property type="entry name" value="CofD-like domains"/>
    <property type="match status" value="1"/>
</dbReference>
<gene>
    <name evidence="3" type="ORF">LARV_02481</name>
</gene>
<proteinExistence type="inferred from homology"/>
<keyword evidence="1 3" id="KW-0808">Transferase</keyword>
<dbReference type="InterPro" id="IPR010115">
    <property type="entry name" value="FbiA/CofD"/>
</dbReference>
<dbReference type="GO" id="GO:0000287">
    <property type="term" value="F:magnesium ion binding"/>
    <property type="evidence" value="ECO:0007669"/>
    <property type="project" value="InterPro"/>
</dbReference>
<dbReference type="CDD" id="cd07186">
    <property type="entry name" value="CofD_like"/>
    <property type="match status" value="1"/>
</dbReference>
<evidence type="ECO:0000313" key="3">
    <source>
        <dbReference type="EMBL" id="GAP14707.1"/>
    </source>
</evidence>
<dbReference type="SUPFAM" id="SSF142338">
    <property type="entry name" value="CofD-like"/>
    <property type="match status" value="1"/>
</dbReference>
<evidence type="ECO:0000256" key="1">
    <source>
        <dbReference type="ARBA" id="ARBA00022679"/>
    </source>
</evidence>
<dbReference type="PANTHER" id="PTHR43007:SF1">
    <property type="entry name" value="2-PHOSPHO-L-LACTATE TRANSFERASE"/>
    <property type="match status" value="1"/>
</dbReference>
<evidence type="ECO:0000256" key="2">
    <source>
        <dbReference type="ARBA" id="ARBA00022842"/>
    </source>
</evidence>
<dbReference type="Gene3D" id="1.10.8.240">
    <property type="entry name" value="CofD-like domain"/>
    <property type="match status" value="1"/>
</dbReference>
<protein>
    <submittedName>
        <fullName evidence="3">LPPG:FO 2-phospho-L-lactate transferase</fullName>
    </submittedName>
</protein>
<dbReference type="RefSeq" id="WP_075073943.1">
    <property type="nucleotide sequence ID" value="NZ_DF967972.1"/>
</dbReference>
<dbReference type="HAMAP" id="MF_01257">
    <property type="entry name" value="CofD"/>
    <property type="match status" value="1"/>
</dbReference>
<dbReference type="GO" id="GO:0043743">
    <property type="term" value="F:LPPG:FO 2-phospho-L-lactate transferase activity"/>
    <property type="evidence" value="ECO:0007669"/>
    <property type="project" value="InterPro"/>
</dbReference>
<dbReference type="NCBIfam" id="TIGR01819">
    <property type="entry name" value="F420_cofD"/>
    <property type="match status" value="1"/>
</dbReference>